<evidence type="ECO:0000313" key="2">
    <source>
        <dbReference type="Proteomes" id="UP000001292"/>
    </source>
</evidence>
<reference evidence="1 2" key="1">
    <citation type="journal article" date="2007" name="Nature">
        <title>Evolution of genes and genomes on the Drosophila phylogeny.</title>
        <authorList>
            <consortium name="Drosophila 12 Genomes Consortium"/>
            <person name="Clark A.G."/>
            <person name="Eisen M.B."/>
            <person name="Smith D.R."/>
            <person name="Bergman C.M."/>
            <person name="Oliver B."/>
            <person name="Markow T.A."/>
            <person name="Kaufman T.C."/>
            <person name="Kellis M."/>
            <person name="Gelbart W."/>
            <person name="Iyer V.N."/>
            <person name="Pollard D.A."/>
            <person name="Sackton T.B."/>
            <person name="Larracuente A.M."/>
            <person name="Singh N.D."/>
            <person name="Abad J.P."/>
            <person name="Abt D.N."/>
            <person name="Adryan B."/>
            <person name="Aguade M."/>
            <person name="Akashi H."/>
            <person name="Anderson W.W."/>
            <person name="Aquadro C.F."/>
            <person name="Ardell D.H."/>
            <person name="Arguello R."/>
            <person name="Artieri C.G."/>
            <person name="Barbash D.A."/>
            <person name="Barker D."/>
            <person name="Barsanti P."/>
            <person name="Batterham P."/>
            <person name="Batzoglou S."/>
            <person name="Begun D."/>
            <person name="Bhutkar A."/>
            <person name="Blanco E."/>
            <person name="Bosak S.A."/>
            <person name="Bradley R.K."/>
            <person name="Brand A.D."/>
            <person name="Brent M.R."/>
            <person name="Brooks A.N."/>
            <person name="Brown R.H."/>
            <person name="Butlin R.K."/>
            <person name="Caggese C."/>
            <person name="Calvi B.R."/>
            <person name="Bernardo de Carvalho A."/>
            <person name="Caspi A."/>
            <person name="Castrezana S."/>
            <person name="Celniker S.E."/>
            <person name="Chang J.L."/>
            <person name="Chapple C."/>
            <person name="Chatterji S."/>
            <person name="Chinwalla A."/>
            <person name="Civetta A."/>
            <person name="Clifton S.W."/>
            <person name="Comeron J.M."/>
            <person name="Costello J.C."/>
            <person name="Coyne J.A."/>
            <person name="Daub J."/>
            <person name="David R.G."/>
            <person name="Delcher A.L."/>
            <person name="Delehaunty K."/>
            <person name="Do C.B."/>
            <person name="Ebling H."/>
            <person name="Edwards K."/>
            <person name="Eickbush T."/>
            <person name="Evans J.D."/>
            <person name="Filipski A."/>
            <person name="Findeiss S."/>
            <person name="Freyhult E."/>
            <person name="Fulton L."/>
            <person name="Fulton R."/>
            <person name="Garcia A.C."/>
            <person name="Gardiner A."/>
            <person name="Garfield D.A."/>
            <person name="Garvin B.E."/>
            <person name="Gibson G."/>
            <person name="Gilbert D."/>
            <person name="Gnerre S."/>
            <person name="Godfrey J."/>
            <person name="Good R."/>
            <person name="Gotea V."/>
            <person name="Gravely B."/>
            <person name="Greenberg A.J."/>
            <person name="Griffiths-Jones S."/>
            <person name="Gross S."/>
            <person name="Guigo R."/>
            <person name="Gustafson E.A."/>
            <person name="Haerty W."/>
            <person name="Hahn M.W."/>
            <person name="Halligan D.L."/>
            <person name="Halpern A.L."/>
            <person name="Halter G.M."/>
            <person name="Han M.V."/>
            <person name="Heger A."/>
            <person name="Hillier L."/>
            <person name="Hinrichs A.S."/>
            <person name="Holmes I."/>
            <person name="Hoskins R.A."/>
            <person name="Hubisz M.J."/>
            <person name="Hultmark D."/>
            <person name="Huntley M.A."/>
            <person name="Jaffe D.B."/>
            <person name="Jagadeeshan S."/>
            <person name="Jeck W.R."/>
            <person name="Johnson J."/>
            <person name="Jones C.D."/>
            <person name="Jordan W.C."/>
            <person name="Karpen G.H."/>
            <person name="Kataoka E."/>
            <person name="Keightley P.D."/>
            <person name="Kheradpour P."/>
            <person name="Kirkness E.F."/>
            <person name="Koerich L.B."/>
            <person name="Kristiansen K."/>
            <person name="Kudrna D."/>
            <person name="Kulathinal R.J."/>
            <person name="Kumar S."/>
            <person name="Kwok R."/>
            <person name="Lander E."/>
            <person name="Langley C.H."/>
            <person name="Lapoint R."/>
            <person name="Lazzaro B.P."/>
            <person name="Lee S.J."/>
            <person name="Levesque L."/>
            <person name="Li R."/>
            <person name="Lin C.F."/>
            <person name="Lin M.F."/>
            <person name="Lindblad-Toh K."/>
            <person name="Llopart A."/>
            <person name="Long M."/>
            <person name="Low L."/>
            <person name="Lozovsky E."/>
            <person name="Lu J."/>
            <person name="Luo M."/>
            <person name="Machado C.A."/>
            <person name="Makalowski W."/>
            <person name="Marzo M."/>
            <person name="Matsuda M."/>
            <person name="Matzkin L."/>
            <person name="McAllister B."/>
            <person name="McBride C.S."/>
            <person name="McKernan B."/>
            <person name="McKernan K."/>
            <person name="Mendez-Lago M."/>
            <person name="Minx P."/>
            <person name="Mollenhauer M.U."/>
            <person name="Montooth K."/>
            <person name="Mount S.M."/>
            <person name="Mu X."/>
            <person name="Myers E."/>
            <person name="Negre B."/>
            <person name="Newfeld S."/>
            <person name="Nielsen R."/>
            <person name="Noor M.A."/>
            <person name="O'Grady P."/>
            <person name="Pachter L."/>
            <person name="Papaceit M."/>
            <person name="Parisi M.J."/>
            <person name="Parisi M."/>
            <person name="Parts L."/>
            <person name="Pedersen J.S."/>
            <person name="Pesole G."/>
            <person name="Phillippy A.M."/>
            <person name="Ponting C.P."/>
            <person name="Pop M."/>
            <person name="Porcelli D."/>
            <person name="Powell J.R."/>
            <person name="Prohaska S."/>
            <person name="Pruitt K."/>
            <person name="Puig M."/>
            <person name="Quesneville H."/>
            <person name="Ram K.R."/>
            <person name="Rand D."/>
            <person name="Rasmussen M.D."/>
            <person name="Reed L.K."/>
            <person name="Reenan R."/>
            <person name="Reily A."/>
            <person name="Remington K.A."/>
            <person name="Rieger T.T."/>
            <person name="Ritchie M.G."/>
            <person name="Robin C."/>
            <person name="Rogers Y.H."/>
            <person name="Rohde C."/>
            <person name="Rozas J."/>
            <person name="Rubenfield M.J."/>
            <person name="Ruiz A."/>
            <person name="Russo S."/>
            <person name="Salzberg S.L."/>
            <person name="Sanchez-Gracia A."/>
            <person name="Saranga D.J."/>
            <person name="Sato H."/>
            <person name="Schaeffer S.W."/>
            <person name="Schatz M.C."/>
            <person name="Schlenke T."/>
            <person name="Schwartz R."/>
            <person name="Segarra C."/>
            <person name="Singh R.S."/>
            <person name="Sirot L."/>
            <person name="Sirota M."/>
            <person name="Sisneros N.B."/>
            <person name="Smith C.D."/>
            <person name="Smith T.F."/>
            <person name="Spieth J."/>
            <person name="Stage D.E."/>
            <person name="Stark A."/>
            <person name="Stephan W."/>
            <person name="Strausberg R.L."/>
            <person name="Strempel S."/>
            <person name="Sturgill D."/>
            <person name="Sutton G."/>
            <person name="Sutton G.G."/>
            <person name="Tao W."/>
            <person name="Teichmann S."/>
            <person name="Tobari Y.N."/>
            <person name="Tomimura Y."/>
            <person name="Tsolas J.M."/>
            <person name="Valente V.L."/>
            <person name="Venter E."/>
            <person name="Venter J.C."/>
            <person name="Vicario S."/>
            <person name="Vieira F.G."/>
            <person name="Vilella A.J."/>
            <person name="Villasante A."/>
            <person name="Walenz B."/>
            <person name="Wang J."/>
            <person name="Wasserman M."/>
            <person name="Watts T."/>
            <person name="Wilson D."/>
            <person name="Wilson R.K."/>
            <person name="Wing R.A."/>
            <person name="Wolfner M.F."/>
            <person name="Wong A."/>
            <person name="Wong G.K."/>
            <person name="Wu C.I."/>
            <person name="Wu G."/>
            <person name="Yamamoto D."/>
            <person name="Yang H.P."/>
            <person name="Yang S.P."/>
            <person name="Yorke J.A."/>
            <person name="Yoshida K."/>
            <person name="Zdobnov E."/>
            <person name="Zhang P."/>
            <person name="Zhang Y."/>
            <person name="Zimin A.V."/>
            <person name="Baldwin J."/>
            <person name="Abdouelleil A."/>
            <person name="Abdulkadir J."/>
            <person name="Abebe A."/>
            <person name="Abera B."/>
            <person name="Abreu J."/>
            <person name="Acer S.C."/>
            <person name="Aftuck L."/>
            <person name="Alexander A."/>
            <person name="An P."/>
            <person name="Anderson E."/>
            <person name="Anderson S."/>
            <person name="Arachi H."/>
            <person name="Azer M."/>
            <person name="Bachantsang P."/>
            <person name="Barry A."/>
            <person name="Bayul T."/>
            <person name="Berlin A."/>
            <person name="Bessette D."/>
            <person name="Bloom T."/>
            <person name="Blye J."/>
            <person name="Boguslavskiy L."/>
            <person name="Bonnet C."/>
            <person name="Boukhgalter B."/>
            <person name="Bourzgui I."/>
            <person name="Brown A."/>
            <person name="Cahill P."/>
            <person name="Channer S."/>
            <person name="Cheshatsang Y."/>
            <person name="Chuda L."/>
            <person name="Citroen M."/>
            <person name="Collymore A."/>
            <person name="Cooke P."/>
            <person name="Costello M."/>
            <person name="D'Aco K."/>
            <person name="Daza R."/>
            <person name="De Haan G."/>
            <person name="DeGray S."/>
            <person name="DeMaso C."/>
            <person name="Dhargay N."/>
            <person name="Dooley K."/>
            <person name="Dooley E."/>
            <person name="Doricent M."/>
            <person name="Dorje P."/>
            <person name="Dorjee K."/>
            <person name="Dupes A."/>
            <person name="Elong R."/>
            <person name="Falk J."/>
            <person name="Farina A."/>
            <person name="Faro S."/>
            <person name="Ferguson D."/>
            <person name="Fisher S."/>
            <person name="Foley C.D."/>
            <person name="Franke A."/>
            <person name="Friedrich D."/>
            <person name="Gadbois L."/>
            <person name="Gearin G."/>
            <person name="Gearin C.R."/>
            <person name="Giannoukos G."/>
            <person name="Goode T."/>
            <person name="Graham J."/>
            <person name="Grandbois E."/>
            <person name="Grewal S."/>
            <person name="Gyaltsen K."/>
            <person name="Hafez N."/>
            <person name="Hagos B."/>
            <person name="Hall J."/>
            <person name="Henson C."/>
            <person name="Hollinger A."/>
            <person name="Honan T."/>
            <person name="Huard M.D."/>
            <person name="Hughes L."/>
            <person name="Hurhula B."/>
            <person name="Husby M.E."/>
            <person name="Kamat A."/>
            <person name="Kanga B."/>
            <person name="Kashin S."/>
            <person name="Khazanovich D."/>
            <person name="Kisner P."/>
            <person name="Lance K."/>
            <person name="Lara M."/>
            <person name="Lee W."/>
            <person name="Lennon N."/>
            <person name="Letendre F."/>
            <person name="LeVine R."/>
            <person name="Lipovsky A."/>
            <person name="Liu X."/>
            <person name="Liu J."/>
            <person name="Liu S."/>
            <person name="Lokyitsang T."/>
            <person name="Lokyitsang Y."/>
            <person name="Lubonja R."/>
            <person name="Lui A."/>
            <person name="MacDonald P."/>
            <person name="Magnisalis V."/>
            <person name="Maru K."/>
            <person name="Matthews C."/>
            <person name="McCusker W."/>
            <person name="McDonough S."/>
            <person name="Mehta T."/>
            <person name="Meldrim J."/>
            <person name="Meneus L."/>
            <person name="Mihai O."/>
            <person name="Mihalev A."/>
            <person name="Mihova T."/>
            <person name="Mittelman R."/>
            <person name="Mlenga V."/>
            <person name="Montmayeur A."/>
            <person name="Mulrain L."/>
            <person name="Navidi A."/>
            <person name="Naylor J."/>
            <person name="Negash T."/>
            <person name="Nguyen T."/>
            <person name="Nguyen N."/>
            <person name="Nicol R."/>
            <person name="Norbu C."/>
            <person name="Norbu N."/>
            <person name="Novod N."/>
            <person name="O'Neill B."/>
            <person name="Osman S."/>
            <person name="Markiewicz E."/>
            <person name="Oyono O.L."/>
            <person name="Patti C."/>
            <person name="Phunkhang P."/>
            <person name="Pierre F."/>
            <person name="Priest M."/>
            <person name="Raghuraman S."/>
            <person name="Rege F."/>
            <person name="Reyes R."/>
            <person name="Rise C."/>
            <person name="Rogov P."/>
            <person name="Ross K."/>
            <person name="Ryan E."/>
            <person name="Settipalli S."/>
            <person name="Shea T."/>
            <person name="Sherpa N."/>
            <person name="Shi L."/>
            <person name="Shih D."/>
            <person name="Sparrow T."/>
            <person name="Spaulding J."/>
            <person name="Stalker J."/>
            <person name="Stange-Thomann N."/>
            <person name="Stavropoulos S."/>
            <person name="Stone C."/>
            <person name="Strader C."/>
            <person name="Tesfaye S."/>
            <person name="Thomson T."/>
            <person name="Thoulutsang Y."/>
            <person name="Thoulutsang D."/>
            <person name="Topham K."/>
            <person name="Topping I."/>
            <person name="Tsamla T."/>
            <person name="Vassiliev H."/>
            <person name="Vo A."/>
            <person name="Wangchuk T."/>
            <person name="Wangdi T."/>
            <person name="Weiand M."/>
            <person name="Wilkinson J."/>
            <person name="Wilson A."/>
            <person name="Yadav S."/>
            <person name="Young G."/>
            <person name="Yu Q."/>
            <person name="Zembek L."/>
            <person name="Zhong D."/>
            <person name="Zimmer A."/>
            <person name="Zwirko Z."/>
            <person name="Jaffe D.B."/>
            <person name="Alvarez P."/>
            <person name="Brockman W."/>
            <person name="Butler J."/>
            <person name="Chin C."/>
            <person name="Gnerre S."/>
            <person name="Grabherr M."/>
            <person name="Kleber M."/>
            <person name="Mauceli E."/>
            <person name="MacCallum I."/>
        </authorList>
    </citation>
    <scope>NUCLEOTIDE SEQUENCE [LARGE SCALE GENOMIC DNA]</scope>
    <source>
        <strain evidence="2">Rob3c / Tucson 14021-0248.25</strain>
    </source>
</reference>
<dbReference type="AlphaFoldDB" id="B4HGQ7"/>
<proteinExistence type="predicted"/>
<dbReference type="HOGENOM" id="CLU_2500307_0_0_1"/>
<protein>
    <submittedName>
        <fullName evidence="1">GM25407</fullName>
    </submittedName>
</protein>
<sequence length="86" mass="9317">MEQELGTANWEQGAAGGQLILITAIKESAANKVEKAQLKWSSLQSAEMVSVSVRIWGNDPGSLRLTSEEDSVREVPTGVVSFKWQG</sequence>
<accession>B4HGQ7</accession>
<dbReference type="Proteomes" id="UP000001292">
    <property type="component" value="Unassembled WGS sequence"/>
</dbReference>
<dbReference type="EMBL" id="CH480815">
    <property type="protein sequence ID" value="EDW41365.1"/>
    <property type="molecule type" value="Genomic_DNA"/>
</dbReference>
<organism evidence="2">
    <name type="scientific">Drosophila sechellia</name>
    <name type="common">Fruit fly</name>
    <dbReference type="NCBI Taxonomy" id="7238"/>
    <lineage>
        <taxon>Eukaryota</taxon>
        <taxon>Metazoa</taxon>
        <taxon>Ecdysozoa</taxon>
        <taxon>Arthropoda</taxon>
        <taxon>Hexapoda</taxon>
        <taxon>Insecta</taxon>
        <taxon>Pterygota</taxon>
        <taxon>Neoptera</taxon>
        <taxon>Endopterygota</taxon>
        <taxon>Diptera</taxon>
        <taxon>Brachycera</taxon>
        <taxon>Muscomorpha</taxon>
        <taxon>Ephydroidea</taxon>
        <taxon>Drosophilidae</taxon>
        <taxon>Drosophila</taxon>
        <taxon>Sophophora</taxon>
    </lineage>
</organism>
<name>B4HGQ7_DROSE</name>
<gene>
    <name evidence="1" type="primary">Dsec\GM25407</name>
    <name evidence="1" type="ORF">Dsec_GM25407</name>
</gene>
<dbReference type="OMA" id="RIWGNDP"/>
<evidence type="ECO:0000313" key="1">
    <source>
        <dbReference type="EMBL" id="EDW41365.1"/>
    </source>
</evidence>
<keyword evidence="2" id="KW-1185">Reference proteome</keyword>